<feature type="region of interest" description="Disordered" evidence="1">
    <location>
        <begin position="158"/>
        <end position="273"/>
    </location>
</feature>
<name>A0A427AHU6_ENSVE</name>
<evidence type="ECO:0000256" key="1">
    <source>
        <dbReference type="SAM" id="MobiDB-lite"/>
    </source>
</evidence>
<organism evidence="2 3">
    <name type="scientific">Ensete ventricosum</name>
    <name type="common">Abyssinian banana</name>
    <name type="synonym">Musa ensete</name>
    <dbReference type="NCBI Taxonomy" id="4639"/>
    <lineage>
        <taxon>Eukaryota</taxon>
        <taxon>Viridiplantae</taxon>
        <taxon>Streptophyta</taxon>
        <taxon>Embryophyta</taxon>
        <taxon>Tracheophyta</taxon>
        <taxon>Spermatophyta</taxon>
        <taxon>Magnoliopsida</taxon>
        <taxon>Liliopsida</taxon>
        <taxon>Zingiberales</taxon>
        <taxon>Musaceae</taxon>
        <taxon>Ensete</taxon>
    </lineage>
</organism>
<feature type="compositionally biased region" description="Basic and acidic residues" evidence="1">
    <location>
        <begin position="255"/>
        <end position="273"/>
    </location>
</feature>
<dbReference type="EMBL" id="AMZH03002393">
    <property type="protein sequence ID" value="RRT75731.1"/>
    <property type="molecule type" value="Genomic_DNA"/>
</dbReference>
<feature type="compositionally biased region" description="Basic residues" evidence="1">
    <location>
        <begin position="158"/>
        <end position="169"/>
    </location>
</feature>
<evidence type="ECO:0000313" key="3">
    <source>
        <dbReference type="Proteomes" id="UP000287651"/>
    </source>
</evidence>
<sequence>MEVYKISQAAERKDLYRAAPPIPGIDVGSPAQQQLHDTDMSLTRRYMQRRPAVQIDAVHVDAIVHELLHPLSVPLARQEQQLHGGVEVIRHRELLPGGALGPTVRIERGLPPEAKPTDIAKPRVEGEVALEAKPPAPPHRTPRELPRNAALELLRRLHLCRSPRPRKQSLRLPPITKNKHESKSGGGEDHILHGGLGRRSELHPGFDREPGRRLVSGGMGGSRGRNWREVEKKEGKGGNGGGFAGVEEAANPSFPEKRTARPPFYRREGRSGG</sequence>
<gene>
    <name evidence="2" type="ORF">B296_00002961</name>
</gene>
<dbReference type="AlphaFoldDB" id="A0A427AHU6"/>
<protein>
    <submittedName>
        <fullName evidence="2">Uncharacterized protein</fullName>
    </submittedName>
</protein>
<evidence type="ECO:0000313" key="2">
    <source>
        <dbReference type="EMBL" id="RRT75731.1"/>
    </source>
</evidence>
<dbReference type="Proteomes" id="UP000287651">
    <property type="component" value="Unassembled WGS sequence"/>
</dbReference>
<comment type="caution">
    <text evidence="2">The sequence shown here is derived from an EMBL/GenBank/DDBJ whole genome shotgun (WGS) entry which is preliminary data.</text>
</comment>
<feature type="compositionally biased region" description="Basic and acidic residues" evidence="1">
    <location>
        <begin position="226"/>
        <end position="236"/>
    </location>
</feature>
<accession>A0A427AHU6</accession>
<proteinExistence type="predicted"/>
<reference evidence="2 3" key="1">
    <citation type="journal article" date="2014" name="Agronomy (Basel)">
        <title>A Draft Genome Sequence for Ensete ventricosum, the Drought-Tolerant Tree Against Hunger.</title>
        <authorList>
            <person name="Harrison J."/>
            <person name="Moore K.A."/>
            <person name="Paszkiewicz K."/>
            <person name="Jones T."/>
            <person name="Grant M."/>
            <person name="Ambacheew D."/>
            <person name="Muzemil S."/>
            <person name="Studholme D.J."/>
        </authorList>
    </citation>
    <scope>NUCLEOTIDE SEQUENCE [LARGE SCALE GENOMIC DNA]</scope>
</reference>
<feature type="compositionally biased region" description="Basic and acidic residues" evidence="1">
    <location>
        <begin position="178"/>
        <end position="212"/>
    </location>
</feature>